<keyword evidence="2" id="KW-0677">Repeat</keyword>
<proteinExistence type="predicted"/>
<organism evidence="3 4">
    <name type="scientific">Pristionchus mayeri</name>
    <dbReference type="NCBI Taxonomy" id="1317129"/>
    <lineage>
        <taxon>Eukaryota</taxon>
        <taxon>Metazoa</taxon>
        <taxon>Ecdysozoa</taxon>
        <taxon>Nematoda</taxon>
        <taxon>Chromadorea</taxon>
        <taxon>Rhabditida</taxon>
        <taxon>Rhabditina</taxon>
        <taxon>Diplogasteromorpha</taxon>
        <taxon>Diplogasteroidea</taxon>
        <taxon>Neodiplogasteridae</taxon>
        <taxon>Pristionchus</taxon>
    </lineage>
</organism>
<keyword evidence="4" id="KW-1185">Reference proteome</keyword>
<protein>
    <submittedName>
        <fullName evidence="3">Uncharacterized protein</fullName>
    </submittedName>
</protein>
<dbReference type="Proteomes" id="UP001328107">
    <property type="component" value="Unassembled WGS sequence"/>
</dbReference>
<dbReference type="Pfam" id="PF13516">
    <property type="entry name" value="LRR_6"/>
    <property type="match status" value="1"/>
</dbReference>
<dbReference type="PANTHER" id="PTHR45973:SF35">
    <property type="entry name" value="LEUCINE-RICH REPEAT-CONTAINING PROTEIN 43"/>
    <property type="match status" value="1"/>
</dbReference>
<dbReference type="PROSITE" id="PS51450">
    <property type="entry name" value="LRR"/>
    <property type="match status" value="5"/>
</dbReference>
<dbReference type="SMART" id="SM00364">
    <property type="entry name" value="LRR_BAC"/>
    <property type="match status" value="5"/>
</dbReference>
<dbReference type="PANTHER" id="PTHR45973">
    <property type="entry name" value="PROTEIN PHOSPHATASE 1 REGULATORY SUBUNIT SDS22-RELATED"/>
    <property type="match status" value="1"/>
</dbReference>
<dbReference type="InterPro" id="IPR032675">
    <property type="entry name" value="LRR_dom_sf"/>
</dbReference>
<evidence type="ECO:0000313" key="4">
    <source>
        <dbReference type="Proteomes" id="UP001328107"/>
    </source>
</evidence>
<gene>
    <name evidence="3" type="ORF">PMAYCL1PPCAC_23880</name>
</gene>
<dbReference type="AlphaFoldDB" id="A0AAN5I752"/>
<dbReference type="InterPro" id="IPR050576">
    <property type="entry name" value="Cilia_flagella_integrity"/>
</dbReference>
<dbReference type="SMART" id="SM00369">
    <property type="entry name" value="LRR_TYP"/>
    <property type="match status" value="2"/>
</dbReference>
<dbReference type="InterPro" id="IPR001611">
    <property type="entry name" value="Leu-rich_rpt"/>
</dbReference>
<dbReference type="CDD" id="cd00063">
    <property type="entry name" value="FN3"/>
    <property type="match status" value="1"/>
</dbReference>
<dbReference type="InterPro" id="IPR003961">
    <property type="entry name" value="FN3_dom"/>
</dbReference>
<sequence length="529" mass="59612">MEKHIRLDKMWISQVDSSPRTKCSESGRSVCDCSSIDLSSNGLFALPHPKLFPFCTKLDMSDNEMSRLSSLLPLSKQLTHLNVSRNKLNNISNIISFPMLKDLNLSSNQITEIPNFECTLILLDLSHNRLTHLPPLSSLHNLQTLNLSGNEISDLSEASSFLPISLEFLNISSNKIDVLSSLYHLSFLCDLRSLCISSNSCIIPSIFNHRPFIFALFYKSLVEVDGMPLLEEETILGERMLQDKMSKFKRDGEECCLREYLSVHCPPINSSSHNSSFDARMLKVLEKRREHEMSLSSEFSSTLPSDSRTISVHSPYSNWTRAVFDKDNESVSGISISSTLAPTPNHGIEVVNGEKVETNGMKATPKPKPRMSRDERMKKAVVIIQRWWREKAKRKRTKEREENNGEKRPMKQTIESLIKTANVQAECTEMLERRVNELRERLIAVEALLTPPPPSNLSIVHSEGVARLSWRPPPPVDLYEIYVDGRLEGHVNGRTSSVILSNIPLSASIQLKAVRGSFTSALSKSVLPD</sequence>
<dbReference type="InterPro" id="IPR003591">
    <property type="entry name" value="Leu-rich_rpt_typical-subtyp"/>
</dbReference>
<dbReference type="PROSITE" id="PS50096">
    <property type="entry name" value="IQ"/>
    <property type="match status" value="1"/>
</dbReference>
<accession>A0AAN5I752</accession>
<comment type="caution">
    <text evidence="3">The sequence shown here is derived from an EMBL/GenBank/DDBJ whole genome shotgun (WGS) entry which is preliminary data.</text>
</comment>
<evidence type="ECO:0000313" key="3">
    <source>
        <dbReference type="EMBL" id="GMR53685.1"/>
    </source>
</evidence>
<feature type="non-terminal residue" evidence="3">
    <location>
        <position position="529"/>
    </location>
</feature>
<evidence type="ECO:0000256" key="2">
    <source>
        <dbReference type="ARBA" id="ARBA00022737"/>
    </source>
</evidence>
<dbReference type="InterPro" id="IPR036116">
    <property type="entry name" value="FN3_sf"/>
</dbReference>
<dbReference type="SUPFAM" id="SSF52058">
    <property type="entry name" value="L domain-like"/>
    <property type="match status" value="1"/>
</dbReference>
<reference evidence="4" key="1">
    <citation type="submission" date="2022-10" db="EMBL/GenBank/DDBJ databases">
        <title>Genome assembly of Pristionchus species.</title>
        <authorList>
            <person name="Yoshida K."/>
            <person name="Sommer R.J."/>
        </authorList>
    </citation>
    <scope>NUCLEOTIDE SEQUENCE [LARGE SCALE GENOMIC DNA]</scope>
    <source>
        <strain evidence="4">RS5460</strain>
    </source>
</reference>
<keyword evidence="1" id="KW-0433">Leucine-rich repeat</keyword>
<dbReference type="InterPro" id="IPR025875">
    <property type="entry name" value="Leu-rich_rpt_4"/>
</dbReference>
<name>A0AAN5I752_9BILA</name>
<dbReference type="Pfam" id="PF12799">
    <property type="entry name" value="LRR_4"/>
    <property type="match status" value="1"/>
</dbReference>
<evidence type="ECO:0000256" key="1">
    <source>
        <dbReference type="ARBA" id="ARBA00022614"/>
    </source>
</evidence>
<dbReference type="CDD" id="cd23767">
    <property type="entry name" value="IQCD"/>
    <property type="match status" value="1"/>
</dbReference>
<dbReference type="SUPFAM" id="SSF49265">
    <property type="entry name" value="Fibronectin type III"/>
    <property type="match status" value="1"/>
</dbReference>
<dbReference type="EMBL" id="BTRK01000005">
    <property type="protein sequence ID" value="GMR53685.1"/>
    <property type="molecule type" value="Genomic_DNA"/>
</dbReference>
<dbReference type="Gene3D" id="3.80.10.10">
    <property type="entry name" value="Ribonuclease Inhibitor"/>
    <property type="match status" value="2"/>
</dbReference>
<dbReference type="PRINTS" id="PR00019">
    <property type="entry name" value="LEURICHRPT"/>
</dbReference>